<name>A0A380T9N7_9ZZZZ</name>
<evidence type="ECO:0000313" key="6">
    <source>
        <dbReference type="EMBL" id="SUS04223.1"/>
    </source>
</evidence>
<dbReference type="GO" id="GO:0003677">
    <property type="term" value="F:DNA binding"/>
    <property type="evidence" value="ECO:0007669"/>
    <property type="project" value="InterPro"/>
</dbReference>
<keyword evidence="3" id="KW-0346">Stress response</keyword>
<dbReference type="PIRSF" id="PIRSF005485">
    <property type="entry name" value="HrcA"/>
    <property type="match status" value="1"/>
</dbReference>
<evidence type="ECO:0000256" key="4">
    <source>
        <dbReference type="ARBA" id="ARBA00023163"/>
    </source>
</evidence>
<keyword evidence="2" id="KW-0805">Transcription regulation</keyword>
<keyword evidence="1" id="KW-0678">Repressor</keyword>
<evidence type="ECO:0000256" key="2">
    <source>
        <dbReference type="ARBA" id="ARBA00023015"/>
    </source>
</evidence>
<dbReference type="Pfam" id="PF01628">
    <property type="entry name" value="HrcA"/>
    <property type="match status" value="1"/>
</dbReference>
<dbReference type="Gene3D" id="1.10.10.10">
    <property type="entry name" value="Winged helix-like DNA-binding domain superfamily/Winged helix DNA-binding domain"/>
    <property type="match status" value="1"/>
</dbReference>
<organism evidence="6">
    <name type="scientific">metagenome</name>
    <dbReference type="NCBI Taxonomy" id="256318"/>
    <lineage>
        <taxon>unclassified sequences</taxon>
        <taxon>metagenomes</taxon>
    </lineage>
</organism>
<accession>A0A380T9N7</accession>
<dbReference type="GO" id="GO:0045892">
    <property type="term" value="P:negative regulation of DNA-templated transcription"/>
    <property type="evidence" value="ECO:0007669"/>
    <property type="project" value="TreeGrafter"/>
</dbReference>
<dbReference type="InterPro" id="IPR029016">
    <property type="entry name" value="GAF-like_dom_sf"/>
</dbReference>
<dbReference type="Gene3D" id="3.30.450.40">
    <property type="match status" value="1"/>
</dbReference>
<dbReference type="PANTHER" id="PTHR34824:SF1">
    <property type="entry name" value="HEAT-INDUCIBLE TRANSCRIPTION REPRESSOR HRCA"/>
    <property type="match status" value="1"/>
</dbReference>
<dbReference type="NCBIfam" id="TIGR00331">
    <property type="entry name" value="hrcA"/>
    <property type="match status" value="1"/>
</dbReference>
<dbReference type="HAMAP" id="MF_00081">
    <property type="entry name" value="HrcA"/>
    <property type="match status" value="1"/>
</dbReference>
<dbReference type="InterPro" id="IPR023120">
    <property type="entry name" value="WHTH_transcript_rep_HrcA_IDD"/>
</dbReference>
<dbReference type="InterPro" id="IPR021153">
    <property type="entry name" value="HrcA_C"/>
</dbReference>
<sequence length="350" mass="37481">MEPAGAMIAELNERSRQIFRQLVDAYLETGEPVGSRTLSKRLATNLSAATIRNVMADLEEMGLLSQPHSSAGRLPPAAGLRLFVDGLLEVGDLTEDERRSISRQCAGKATSIEGLLERASTALSELSHCAGLVVAPKTDVALRHIELVNLSPGRALVVLVTETGIVENRIVETPADLPPSALVEASNFLSGRLVGRSIQEAHDEILAELKVQRSQLDELTRKVVEAGLATWAGDDASGALIVRGQAHLLEDAEAIGSLEHIRALFSALETKEMMLKVLSVVDTGAGVQIFIGASNALFNIAGCSMIVSSYRDSRQRIVGALGVIGPTRMNYARIIPMVDYTAKLISHYIG</sequence>
<dbReference type="EMBL" id="UIDG01000028">
    <property type="protein sequence ID" value="SUS04223.1"/>
    <property type="molecule type" value="Genomic_DNA"/>
</dbReference>
<evidence type="ECO:0000256" key="3">
    <source>
        <dbReference type="ARBA" id="ARBA00023016"/>
    </source>
</evidence>
<gene>
    <name evidence="6" type="primary">hrcA</name>
    <name evidence="6" type="ORF">DF3PB_1230006</name>
</gene>
<dbReference type="SUPFAM" id="SSF46785">
    <property type="entry name" value="Winged helix' DNA-binding domain"/>
    <property type="match status" value="1"/>
</dbReference>
<protein>
    <submittedName>
        <fullName evidence="6">Heat-inducible transcription repressor HrcA</fullName>
    </submittedName>
</protein>
<evidence type="ECO:0000256" key="1">
    <source>
        <dbReference type="ARBA" id="ARBA00022491"/>
    </source>
</evidence>
<dbReference type="InterPro" id="IPR036390">
    <property type="entry name" value="WH_DNA-bd_sf"/>
</dbReference>
<keyword evidence="4" id="KW-0804">Transcription</keyword>
<dbReference type="InterPro" id="IPR002571">
    <property type="entry name" value="HrcA"/>
</dbReference>
<reference evidence="6" key="1">
    <citation type="submission" date="2018-07" db="EMBL/GenBank/DDBJ databases">
        <authorList>
            <person name="Quirk P.G."/>
            <person name="Krulwich T.A."/>
        </authorList>
    </citation>
    <scope>NUCLEOTIDE SEQUENCE</scope>
</reference>
<dbReference type="AlphaFoldDB" id="A0A380T9N7"/>
<dbReference type="Gene3D" id="3.30.390.60">
    <property type="entry name" value="Heat-inducible transcription repressor hrca homolog, domain 3"/>
    <property type="match status" value="1"/>
</dbReference>
<dbReference type="SUPFAM" id="SSF55781">
    <property type="entry name" value="GAF domain-like"/>
    <property type="match status" value="1"/>
</dbReference>
<feature type="domain" description="Heat-inducible transcription repressor HrcA C-terminal" evidence="5">
    <location>
        <begin position="114"/>
        <end position="335"/>
    </location>
</feature>
<proteinExistence type="inferred from homology"/>
<dbReference type="PANTHER" id="PTHR34824">
    <property type="entry name" value="HEAT-INDUCIBLE TRANSCRIPTION REPRESSOR HRCA"/>
    <property type="match status" value="1"/>
</dbReference>
<evidence type="ECO:0000259" key="5">
    <source>
        <dbReference type="Pfam" id="PF01628"/>
    </source>
</evidence>
<dbReference type="InterPro" id="IPR036388">
    <property type="entry name" value="WH-like_DNA-bd_sf"/>
</dbReference>